<keyword evidence="2" id="KW-0812">Transmembrane</keyword>
<comment type="caution">
    <text evidence="3">The sequence shown here is derived from an EMBL/GenBank/DDBJ whole genome shotgun (WGS) entry which is preliminary data.</text>
</comment>
<feature type="region of interest" description="Disordered" evidence="1">
    <location>
        <begin position="276"/>
        <end position="299"/>
    </location>
</feature>
<feature type="transmembrane region" description="Helical" evidence="2">
    <location>
        <begin position="39"/>
        <end position="65"/>
    </location>
</feature>
<feature type="region of interest" description="Disordered" evidence="1">
    <location>
        <begin position="224"/>
        <end position="243"/>
    </location>
</feature>
<evidence type="ECO:0000256" key="2">
    <source>
        <dbReference type="SAM" id="Phobius"/>
    </source>
</evidence>
<evidence type="ECO:0000256" key="1">
    <source>
        <dbReference type="SAM" id="MobiDB-lite"/>
    </source>
</evidence>
<feature type="transmembrane region" description="Helical" evidence="2">
    <location>
        <begin position="120"/>
        <end position="141"/>
    </location>
</feature>
<keyword evidence="4" id="KW-1185">Reference proteome</keyword>
<sequence>MARAGLLIAVGTLDVLVTIAMMCLEIVMCVNAKKRSSLAAASGVAAAIQSAVFVASSALLVVRLLRPTLAVSWTRSTVAFVVLLSTCLVALATSTGSVVYLHQSELDGQDDSDVALKQRLLTGTAIVLVMSAILQFGFVALCFTSGRPATPASSASSTHHLSEEGRSSRVKGLRYSRTMSASPVQELRSIGSMDSSLTMPEKAFFGPIGQIRASVSQAIRPTTSKSKLVTTGPRRPISVESVPPCESPEFSFDSWDTSLVDPHNRQTIVSLSSSPTARRTLETIPGSRTPSRPSTPFDLEELVPPRRMRTMDSFRSSIHSQYEANGRSPRGSINELDIHPLFRSTSITPPPAASAGTSVVAAPNAGQVISRKTSAQSLKRLRSGSLPVAPSPLVRQISSESLKMKPKTPRDEGDLLRGSNEDAQGVDEPSLPEWRLSPRMKASLESFKERTTTDGVNDEGER</sequence>
<reference evidence="3 4" key="1">
    <citation type="journal article" date="2016" name="Genome Biol. Evol.">
        <title>Divergent and convergent evolution of fungal pathogenicity.</title>
        <authorList>
            <person name="Shang Y."/>
            <person name="Xiao G."/>
            <person name="Zheng P."/>
            <person name="Cen K."/>
            <person name="Zhan S."/>
            <person name="Wang C."/>
        </authorList>
    </citation>
    <scope>NUCLEOTIDE SEQUENCE [LARGE SCALE GENOMIC DNA]</scope>
    <source>
        <strain evidence="3 4">RCEF 2490</strain>
    </source>
</reference>
<evidence type="ECO:0000313" key="4">
    <source>
        <dbReference type="Proteomes" id="UP000078544"/>
    </source>
</evidence>
<feature type="transmembrane region" description="Helical" evidence="2">
    <location>
        <begin position="77"/>
        <end position="100"/>
    </location>
</feature>
<gene>
    <name evidence="3" type="ORF">AAL_00644</name>
</gene>
<protein>
    <submittedName>
        <fullName evidence="3">Uncharacterized protein</fullName>
    </submittedName>
</protein>
<dbReference type="OrthoDB" id="5431149at2759"/>
<keyword evidence="2" id="KW-1133">Transmembrane helix</keyword>
<feature type="region of interest" description="Disordered" evidence="1">
    <location>
        <begin position="397"/>
        <end position="462"/>
    </location>
</feature>
<feature type="transmembrane region" description="Helical" evidence="2">
    <location>
        <begin position="6"/>
        <end position="27"/>
    </location>
</feature>
<keyword evidence="2" id="KW-0472">Membrane</keyword>
<organism evidence="3 4">
    <name type="scientific">Moelleriella libera RCEF 2490</name>
    <dbReference type="NCBI Taxonomy" id="1081109"/>
    <lineage>
        <taxon>Eukaryota</taxon>
        <taxon>Fungi</taxon>
        <taxon>Dikarya</taxon>
        <taxon>Ascomycota</taxon>
        <taxon>Pezizomycotina</taxon>
        <taxon>Sordariomycetes</taxon>
        <taxon>Hypocreomycetidae</taxon>
        <taxon>Hypocreales</taxon>
        <taxon>Clavicipitaceae</taxon>
        <taxon>Moelleriella</taxon>
    </lineage>
</organism>
<feature type="compositionally biased region" description="Low complexity" evidence="1">
    <location>
        <begin position="287"/>
        <end position="296"/>
    </location>
</feature>
<name>A0A166V0V8_9HYPO</name>
<evidence type="ECO:0000313" key="3">
    <source>
        <dbReference type="EMBL" id="OAA33179.1"/>
    </source>
</evidence>
<dbReference type="Proteomes" id="UP000078544">
    <property type="component" value="Unassembled WGS sequence"/>
</dbReference>
<accession>A0A166V0V8</accession>
<dbReference type="AlphaFoldDB" id="A0A166V0V8"/>
<proteinExistence type="predicted"/>
<feature type="region of interest" description="Disordered" evidence="1">
    <location>
        <begin position="152"/>
        <end position="173"/>
    </location>
</feature>
<dbReference type="EMBL" id="AZGY01000001">
    <property type="protein sequence ID" value="OAA33179.1"/>
    <property type="molecule type" value="Genomic_DNA"/>
</dbReference>